<dbReference type="EMBL" id="NEXE01000015">
    <property type="protein sequence ID" value="PSN91895.1"/>
    <property type="molecule type" value="Genomic_DNA"/>
</dbReference>
<proteinExistence type="predicted"/>
<comment type="caution">
    <text evidence="1">The sequence shown here is derived from an EMBL/GenBank/DDBJ whole genome shotgun (WGS) entry which is preliminary data.</text>
</comment>
<reference evidence="1 2" key="1">
    <citation type="submission" date="2017-04" db="EMBL/GenBank/DDBJ databases">
        <title>Novel microbial lineages endemic to geothermal iron-oxide mats fill important gaps in the evolutionary history of Archaea.</title>
        <authorList>
            <person name="Jay Z.J."/>
            <person name="Beam J.P."/>
            <person name="Dlakic M."/>
            <person name="Rusch D.B."/>
            <person name="Kozubal M.A."/>
            <person name="Inskeep W.P."/>
        </authorList>
    </citation>
    <scope>NUCLEOTIDE SEQUENCE [LARGE SCALE GENOMIC DNA]</scope>
    <source>
        <strain evidence="1">OSP_D</strain>
    </source>
</reference>
<gene>
    <name evidence="1" type="ORF">B9Q03_02965</name>
</gene>
<protein>
    <submittedName>
        <fullName evidence="1">Uncharacterized protein</fullName>
    </submittedName>
</protein>
<accession>A0A2R6AZS3</accession>
<name>A0A2R6AZS3_9ARCH</name>
<sequence>MSGLASNKKSVVRSFRLSAELCEELEAEAEREEVTLNALVTNVLTKYVRYDRHMNKLQYIPLPKKVIEMLVEATGEDFLRQIAYNFGKVTLRNEVDVWPASQEFDDLLEFFAVRMKYGGVGNVYINKEGEEYTVVLRHTLGEKFSKAWGWFFKGFMDSFYEDVDPVYTYAEDQLTITLRAPERRVRSQGNLNNE</sequence>
<dbReference type="AlphaFoldDB" id="A0A2R6AZS3"/>
<evidence type="ECO:0000313" key="2">
    <source>
        <dbReference type="Proteomes" id="UP000240322"/>
    </source>
</evidence>
<organism evidence="1 2">
    <name type="scientific">Candidatus Marsarchaeota G2 archaeon OSP_D</name>
    <dbReference type="NCBI Taxonomy" id="1978157"/>
    <lineage>
        <taxon>Archaea</taxon>
        <taxon>Candidatus Marsarchaeota</taxon>
        <taxon>Candidatus Marsarchaeota group 2</taxon>
    </lineage>
</organism>
<dbReference type="Proteomes" id="UP000240322">
    <property type="component" value="Unassembled WGS sequence"/>
</dbReference>
<evidence type="ECO:0000313" key="1">
    <source>
        <dbReference type="EMBL" id="PSN91895.1"/>
    </source>
</evidence>